<dbReference type="CDD" id="cd01056">
    <property type="entry name" value="Euk_Ferritin"/>
    <property type="match status" value="1"/>
</dbReference>
<feature type="binding site" evidence="5">
    <location>
        <position position="63"/>
    </location>
    <ligand>
        <name>Fe cation</name>
        <dbReference type="ChEBI" id="CHEBI:24875"/>
        <label>1</label>
    </ligand>
</feature>
<evidence type="ECO:0000256" key="4">
    <source>
        <dbReference type="ARBA" id="ARBA00023004"/>
    </source>
</evidence>
<feature type="binding site" evidence="5">
    <location>
        <position position="25"/>
    </location>
    <ligand>
        <name>Fe cation</name>
        <dbReference type="ChEBI" id="CHEBI:24875"/>
        <label>1</label>
    </ligand>
</feature>
<keyword evidence="3 5" id="KW-0479">Metal-binding</keyword>
<dbReference type="EMBL" id="JAUCMV010000001">
    <property type="protein sequence ID" value="KAK0429171.1"/>
    <property type="molecule type" value="Genomic_DNA"/>
</dbReference>
<dbReference type="InterPro" id="IPR008331">
    <property type="entry name" value="Ferritin_DPS_dom"/>
</dbReference>
<dbReference type="FunFam" id="1.20.1260.10:FF:000002">
    <property type="entry name" value="Ferritin, mitochondrial"/>
    <property type="match status" value="1"/>
</dbReference>
<feature type="domain" description="Ferritin-like diiron" evidence="7">
    <location>
        <begin position="8"/>
        <end position="157"/>
    </location>
</feature>
<dbReference type="GO" id="GO:0006879">
    <property type="term" value="P:intracellular iron ion homeostasis"/>
    <property type="evidence" value="ECO:0007669"/>
    <property type="project" value="UniProtKB-KW"/>
</dbReference>
<dbReference type="InterPro" id="IPR012347">
    <property type="entry name" value="Ferritin-like"/>
</dbReference>
<dbReference type="EC" id="1.16.3.1" evidence="6"/>
<evidence type="ECO:0000256" key="2">
    <source>
        <dbReference type="ARBA" id="ARBA00022434"/>
    </source>
</evidence>
<evidence type="ECO:0000313" key="8">
    <source>
        <dbReference type="EMBL" id="KAK0429171.1"/>
    </source>
</evidence>
<dbReference type="GO" id="GO:0005737">
    <property type="term" value="C:cytoplasm"/>
    <property type="evidence" value="ECO:0007669"/>
    <property type="project" value="TreeGrafter"/>
</dbReference>
<keyword evidence="2 6" id="KW-0409">Iron storage</keyword>
<keyword evidence="4 5" id="KW-0408">Iron</keyword>
<dbReference type="GO" id="GO:0004322">
    <property type="term" value="F:ferroxidase activity"/>
    <property type="evidence" value="ECO:0007669"/>
    <property type="project" value="UniProtKB-EC"/>
</dbReference>
<dbReference type="AlphaFoldDB" id="A0AA39IRJ2"/>
<comment type="similarity">
    <text evidence="1 6">Belongs to the ferritin family.</text>
</comment>
<dbReference type="InterPro" id="IPR001519">
    <property type="entry name" value="Ferritin"/>
</dbReference>
<dbReference type="GO" id="GO:0006826">
    <property type="term" value="P:iron ion transport"/>
    <property type="evidence" value="ECO:0007669"/>
    <property type="project" value="InterPro"/>
</dbReference>
<dbReference type="InterPro" id="IPR009078">
    <property type="entry name" value="Ferritin-like_SF"/>
</dbReference>
<dbReference type="Pfam" id="PF00210">
    <property type="entry name" value="Ferritin"/>
    <property type="match status" value="1"/>
</dbReference>
<evidence type="ECO:0000313" key="9">
    <source>
        <dbReference type="Proteomes" id="UP001175271"/>
    </source>
</evidence>
<feature type="binding site" evidence="5">
    <location>
        <position position="105"/>
    </location>
    <ligand>
        <name>Fe cation</name>
        <dbReference type="ChEBI" id="CHEBI:24875"/>
        <label>1</label>
    </ligand>
</feature>
<evidence type="ECO:0000256" key="3">
    <source>
        <dbReference type="ARBA" id="ARBA00022723"/>
    </source>
</evidence>
<gene>
    <name evidence="8" type="ORF">QR680_011231</name>
</gene>
<accession>A0AA39IRJ2</accession>
<keyword evidence="6" id="KW-0560">Oxidoreductase</keyword>
<dbReference type="PROSITE" id="PS50905">
    <property type="entry name" value="FERRITIN_LIKE"/>
    <property type="match status" value="1"/>
</dbReference>
<comment type="caution">
    <text evidence="8">The sequence shown here is derived from an EMBL/GenBank/DDBJ whole genome shotgun (WGS) entry which is preliminary data.</text>
</comment>
<keyword evidence="9" id="KW-1185">Reference proteome</keyword>
<evidence type="ECO:0000256" key="1">
    <source>
        <dbReference type="ARBA" id="ARBA00007513"/>
    </source>
</evidence>
<feature type="binding site" evidence="5">
    <location>
        <position position="139"/>
    </location>
    <ligand>
        <name>Fe cation</name>
        <dbReference type="ChEBI" id="CHEBI:24875"/>
        <label>1</label>
    </ligand>
</feature>
<evidence type="ECO:0000256" key="5">
    <source>
        <dbReference type="PIRSR" id="PIRSR601519-1"/>
    </source>
</evidence>
<dbReference type="InterPro" id="IPR009040">
    <property type="entry name" value="Ferritin-like_diiron"/>
</dbReference>
<feature type="binding site" evidence="5">
    <location>
        <position position="60"/>
    </location>
    <ligand>
        <name>Fe cation</name>
        <dbReference type="ChEBI" id="CHEBI:24875"/>
        <label>1</label>
    </ligand>
</feature>
<dbReference type="PANTHER" id="PTHR11431">
    <property type="entry name" value="FERRITIN"/>
    <property type="match status" value="1"/>
</dbReference>
<reference evidence="8" key="1">
    <citation type="submission" date="2023-06" db="EMBL/GenBank/DDBJ databases">
        <title>Genomic analysis of the entomopathogenic nematode Steinernema hermaphroditum.</title>
        <authorList>
            <person name="Schwarz E.M."/>
            <person name="Heppert J.K."/>
            <person name="Baniya A."/>
            <person name="Schwartz H.T."/>
            <person name="Tan C.-H."/>
            <person name="Antoshechkin I."/>
            <person name="Sternberg P.W."/>
            <person name="Goodrich-Blair H."/>
            <person name="Dillman A.R."/>
        </authorList>
    </citation>
    <scope>NUCLEOTIDE SEQUENCE</scope>
    <source>
        <strain evidence="8">PS9179</strain>
        <tissue evidence="8">Whole animal</tissue>
    </source>
</reference>
<name>A0AA39IRJ2_9BILA</name>
<comment type="function">
    <text evidence="6">Stores iron in a soluble, non-toxic, readily available form. Important for iron homeostasis. Iron is taken up in the ferrous form and deposited as ferric hydroxides after oxidation.</text>
</comment>
<dbReference type="GO" id="GO:0008199">
    <property type="term" value="F:ferric iron binding"/>
    <property type="evidence" value="ECO:0007669"/>
    <property type="project" value="InterPro"/>
</dbReference>
<protein>
    <recommendedName>
        <fullName evidence="6">Ferritin</fullName>
        <ecNumber evidence="6">1.16.3.1</ecNumber>
    </recommendedName>
</protein>
<proteinExistence type="inferred from homology"/>
<organism evidence="8 9">
    <name type="scientific">Steinernema hermaphroditum</name>
    <dbReference type="NCBI Taxonomy" id="289476"/>
    <lineage>
        <taxon>Eukaryota</taxon>
        <taxon>Metazoa</taxon>
        <taxon>Ecdysozoa</taxon>
        <taxon>Nematoda</taxon>
        <taxon>Chromadorea</taxon>
        <taxon>Rhabditida</taxon>
        <taxon>Tylenchina</taxon>
        <taxon>Panagrolaimomorpha</taxon>
        <taxon>Strongyloidoidea</taxon>
        <taxon>Steinernematidae</taxon>
        <taxon>Steinernema</taxon>
    </lineage>
</organism>
<dbReference type="GO" id="GO:0008198">
    <property type="term" value="F:ferrous iron binding"/>
    <property type="evidence" value="ECO:0007669"/>
    <property type="project" value="TreeGrafter"/>
</dbReference>
<dbReference type="PANTHER" id="PTHR11431:SF75">
    <property type="entry name" value="FERRITIN"/>
    <property type="match status" value="1"/>
</dbReference>
<dbReference type="Gene3D" id="1.20.1260.10">
    <property type="match status" value="1"/>
</dbReference>
<dbReference type="SUPFAM" id="SSF47240">
    <property type="entry name" value="Ferritin-like"/>
    <property type="match status" value="1"/>
</dbReference>
<sequence>MSASLARQNYDADVEEAINNQINNELIASYTYLSMANHFARADIAMPGAQAYFMKQSMDEKKHAEMLMDYQVKRGGRVVLQDVMKPLENEWKNLQAAFKTALELERANNTALHELHGVVDDKADPDCRRFLQQNYLREQVNEIEEMARRYNHCRRVGDGLGEYLYDQELLEKARK</sequence>
<comment type="catalytic activity">
    <reaction evidence="6">
        <text>4 Fe(2+) + O2 + 4 H(+) = 4 Fe(3+) + 2 H2O</text>
        <dbReference type="Rhea" id="RHEA:11148"/>
        <dbReference type="ChEBI" id="CHEBI:15377"/>
        <dbReference type="ChEBI" id="CHEBI:15378"/>
        <dbReference type="ChEBI" id="CHEBI:15379"/>
        <dbReference type="ChEBI" id="CHEBI:29033"/>
        <dbReference type="ChEBI" id="CHEBI:29034"/>
        <dbReference type="EC" id="1.16.3.1"/>
    </reaction>
</comment>
<evidence type="ECO:0000259" key="7">
    <source>
        <dbReference type="PROSITE" id="PS50905"/>
    </source>
</evidence>
<dbReference type="Proteomes" id="UP001175271">
    <property type="component" value="Unassembled WGS sequence"/>
</dbReference>
<evidence type="ECO:0000256" key="6">
    <source>
        <dbReference type="RuleBase" id="RU361145"/>
    </source>
</evidence>